<evidence type="ECO:0000256" key="4">
    <source>
        <dbReference type="ARBA" id="ARBA00022737"/>
    </source>
</evidence>
<feature type="domain" description="DNA/pantothenate metabolism flavoprotein C-terminal" evidence="10">
    <location>
        <begin position="1011"/>
        <end position="1111"/>
    </location>
</feature>
<dbReference type="PROSITE" id="PS50088">
    <property type="entry name" value="ANK_REPEAT"/>
    <property type="match status" value="3"/>
</dbReference>
<dbReference type="InterPro" id="IPR007085">
    <property type="entry name" value="DNA/pantothenate-metab_flavo_C"/>
</dbReference>
<dbReference type="SUPFAM" id="SSF102645">
    <property type="entry name" value="CoaB-like"/>
    <property type="match status" value="1"/>
</dbReference>
<sequence>MVLDKELQLDLVEHAAMLQNKAMIQNNVLAKRKQQLEHWENSEMNQICPKRNHYQLSKVKFQNSDIFLSACQSGDEDEVEELLKKGSDINSSNIDGVTALHQAVIDGNMDIVRFLVQHNADINAQDNEGWTPLHTAVCCGNLNIAKYFDRELPVDLAENDEMRNYLEEVMRLKEVDERKARESEFNAMLEDCDRWIQSGKCLDTPHPKTGATALHVAASKGYVQLIEKLINSGADINAPDFEGWTPLHAAAHWGEREACRILVENGANFDTLTYFGHSVLSVADKSIEEYLYNLKEEQEKARLDEAAKMSAINEDTNEEEENEKTINQIKEGSVESGNIEGTSTTTSNSQIANNSHSNSPSVEENSSSNTGSGISSIQTTSRSVTPKDRSSSLYSSDQSVQCTIRAGVPTTTTNKSMNLEDRSTSSSPSISTSTSTSINSNSIAKSTQQTHQKSAVLRAAEETVKRLRRQLPIVQSTVTRIPLTPLPNERAKSSSVDCGKPSSGLLNTTKIVLPGPQPSLKNIFLGETTKFSANNKKPLLPLTAAFTTTISNAEEGGEGRTPPSESCSSSIAASPSALSSSSMINSNNNFPSLQQTTPPTQPTSQKESESERKAKSKLKRSTRRSTQGVTLEQLGEAAAAGHHKSNNNGNYHYHQQQNSGDRIQQANEKFNCFMEVTKENRDVNDELKFLKKTVQDLQLQQQHLKNEILWRDKLIHENGFLVAKQDPNDVFIQPLQYSRDFTDNGIDPTKMQFDPLLLSYVTLAAVEKAYPGTSAVDQKIQRIVESNRKLRQQIDDAEKTLYNYRLQSQEILNSNGSSNSSSDDSLHRDASKQLAEMKLKLQEMEREKTALDGAFGRSETQLKRFKTIAEQSERESEELEKQNRQLKKESGGTRVKLEVNAVRSIENFSMGTRGAASTEYFLAKGYAVIFFHREESLKPYSRRYLHFFDHLDVTDEGKVEILNFPNLSRDVSTYKRNASRLLFIPFVELDQYLHDLEVICTCLHKCGPKVLIYLAAAVSDFYVLEERLPTHKIQSRDGELQLTLSLVPKLLERLVEKIVPSAYIVSFKLETDESILLKKAKDAIEKYGHNAVVGNLLQTRKKSVVFVYPNNKPTETINIEQKDLEKGVEEIEEKIVGKLVMEHEEFITNLSKVKNDGKEVYY</sequence>
<dbReference type="PANTHER" id="PTHR24179:SF21">
    <property type="entry name" value="MYOSIN BINDING SUBUNIT, ISOFORM O"/>
    <property type="match status" value="1"/>
</dbReference>
<keyword evidence="4" id="KW-0677">Repeat</keyword>
<dbReference type="GO" id="GO:0019208">
    <property type="term" value="F:phosphatase regulator activity"/>
    <property type="evidence" value="ECO:0007669"/>
    <property type="project" value="TreeGrafter"/>
</dbReference>
<dbReference type="InterPro" id="IPR036770">
    <property type="entry name" value="Ankyrin_rpt-contain_sf"/>
</dbReference>
<evidence type="ECO:0000256" key="3">
    <source>
        <dbReference type="ARBA" id="ARBA00022473"/>
    </source>
</evidence>
<keyword evidence="7" id="KW-0040">ANK repeat</keyword>
<dbReference type="InterPro" id="IPR035929">
    <property type="entry name" value="CoaB-like_sf"/>
</dbReference>
<dbReference type="SMART" id="SM00248">
    <property type="entry name" value="ANK"/>
    <property type="match status" value="5"/>
</dbReference>
<dbReference type="InterPro" id="IPR019139">
    <property type="entry name" value="LRRFIP1/2"/>
</dbReference>
<dbReference type="GO" id="GO:0005737">
    <property type="term" value="C:cytoplasm"/>
    <property type="evidence" value="ECO:0007669"/>
    <property type="project" value="TreeGrafter"/>
</dbReference>
<accession>A0A915N748</accession>
<keyword evidence="3" id="KW-0217">Developmental protein</keyword>
<dbReference type="AlphaFoldDB" id="A0A915N748"/>
<evidence type="ECO:0000256" key="9">
    <source>
        <dbReference type="SAM" id="MobiDB-lite"/>
    </source>
</evidence>
<evidence type="ECO:0000256" key="6">
    <source>
        <dbReference type="ARBA" id="ARBA00038386"/>
    </source>
</evidence>
<evidence type="ECO:0000256" key="8">
    <source>
        <dbReference type="SAM" id="Coils"/>
    </source>
</evidence>
<comment type="similarity">
    <text evidence="6">Belongs to the NRARP family.</text>
</comment>
<organism evidence="11 12">
    <name type="scientific">Meloidogyne javanica</name>
    <name type="common">Root-knot nematode worm</name>
    <dbReference type="NCBI Taxonomy" id="6303"/>
    <lineage>
        <taxon>Eukaryota</taxon>
        <taxon>Metazoa</taxon>
        <taxon>Ecdysozoa</taxon>
        <taxon>Nematoda</taxon>
        <taxon>Chromadorea</taxon>
        <taxon>Rhabditida</taxon>
        <taxon>Tylenchina</taxon>
        <taxon>Tylenchomorpha</taxon>
        <taxon>Tylenchoidea</taxon>
        <taxon>Meloidogynidae</taxon>
        <taxon>Meloidogyninae</taxon>
        <taxon>Meloidogyne</taxon>
        <taxon>Meloidogyne incognita group</taxon>
    </lineage>
</organism>
<dbReference type="Gene3D" id="3.40.50.10300">
    <property type="entry name" value="CoaB-like"/>
    <property type="match status" value="1"/>
</dbReference>
<proteinExistence type="inferred from homology"/>
<dbReference type="CDD" id="cd21930">
    <property type="entry name" value="IPD_PPP1R12"/>
    <property type="match status" value="1"/>
</dbReference>
<dbReference type="SUPFAM" id="SSF48403">
    <property type="entry name" value="Ankyrin repeat"/>
    <property type="match status" value="1"/>
</dbReference>
<dbReference type="Pfam" id="PF04127">
    <property type="entry name" value="DFP"/>
    <property type="match status" value="1"/>
</dbReference>
<feature type="compositionally biased region" description="Low complexity" evidence="9">
    <location>
        <begin position="646"/>
        <end position="658"/>
    </location>
</feature>
<dbReference type="Pfam" id="PF09738">
    <property type="entry name" value="LRRFIP"/>
    <property type="match status" value="1"/>
</dbReference>
<keyword evidence="11" id="KW-1185">Reference proteome</keyword>
<name>A0A915N748_MELJA</name>
<dbReference type="PANTHER" id="PTHR24179">
    <property type="entry name" value="PROTEIN PHOSPHATASE 1 REGULATORY SUBUNIT 12"/>
    <property type="match status" value="1"/>
</dbReference>
<dbReference type="WBParaSite" id="scaffold7468_cov213.g12073">
    <property type="protein sequence ID" value="scaffold7468_cov213.g12073"/>
    <property type="gene ID" value="scaffold7468_cov213.g12073"/>
</dbReference>
<evidence type="ECO:0000313" key="11">
    <source>
        <dbReference type="Proteomes" id="UP000887561"/>
    </source>
</evidence>
<feature type="repeat" description="ANK" evidence="7">
    <location>
        <begin position="209"/>
        <end position="241"/>
    </location>
</feature>
<dbReference type="PROSITE" id="PS50297">
    <property type="entry name" value="ANK_REP_REGION"/>
    <property type="match status" value="3"/>
</dbReference>
<dbReference type="Gene3D" id="6.10.140.390">
    <property type="match status" value="1"/>
</dbReference>
<dbReference type="FunFam" id="1.25.40.20:FF:000198">
    <property type="entry name" value="Myosin binding subunit, isoform P"/>
    <property type="match status" value="1"/>
</dbReference>
<feature type="compositionally biased region" description="Basic residues" evidence="9">
    <location>
        <begin position="614"/>
        <end position="623"/>
    </location>
</feature>
<dbReference type="Pfam" id="PF12796">
    <property type="entry name" value="Ank_2"/>
    <property type="match status" value="2"/>
</dbReference>
<dbReference type="GO" id="GO:0004857">
    <property type="term" value="F:enzyme inhibitor activity"/>
    <property type="evidence" value="ECO:0007669"/>
    <property type="project" value="TreeGrafter"/>
</dbReference>
<keyword evidence="5 8" id="KW-0175">Coiled coil</keyword>
<comment type="similarity">
    <text evidence="2">Belongs to the LRRFIP family.</text>
</comment>
<evidence type="ECO:0000256" key="2">
    <source>
        <dbReference type="ARBA" id="ARBA00008275"/>
    </source>
</evidence>
<dbReference type="GO" id="GO:0015937">
    <property type="term" value="P:coenzyme A biosynthetic process"/>
    <property type="evidence" value="ECO:0007669"/>
    <property type="project" value="UniProtKB-ARBA"/>
</dbReference>
<feature type="repeat" description="ANK" evidence="7">
    <location>
        <begin position="242"/>
        <end position="274"/>
    </location>
</feature>
<feature type="compositionally biased region" description="Polar residues" evidence="9">
    <location>
        <begin position="335"/>
        <end position="352"/>
    </location>
</feature>
<dbReference type="Proteomes" id="UP000887561">
    <property type="component" value="Unplaced"/>
</dbReference>
<feature type="compositionally biased region" description="Low complexity" evidence="9">
    <location>
        <begin position="424"/>
        <end position="443"/>
    </location>
</feature>
<feature type="compositionally biased region" description="Low complexity" evidence="9">
    <location>
        <begin position="353"/>
        <end position="383"/>
    </location>
</feature>
<evidence type="ECO:0000256" key="1">
    <source>
        <dbReference type="ARBA" id="ARBA00005703"/>
    </source>
</evidence>
<feature type="coiled-coil region" evidence="8">
    <location>
        <begin position="673"/>
        <end position="707"/>
    </location>
</feature>
<comment type="similarity">
    <text evidence="1">Belongs to the PPC synthetase family.</text>
</comment>
<feature type="region of interest" description="Disordered" evidence="9">
    <location>
        <begin position="553"/>
        <end position="660"/>
    </location>
</feature>
<feature type="compositionally biased region" description="Low complexity" evidence="9">
    <location>
        <begin position="562"/>
        <end position="605"/>
    </location>
</feature>
<dbReference type="Gene3D" id="1.25.40.20">
    <property type="entry name" value="Ankyrin repeat-containing domain"/>
    <property type="match status" value="2"/>
</dbReference>
<dbReference type="PRINTS" id="PR01415">
    <property type="entry name" value="ANKYRIN"/>
</dbReference>
<protein>
    <submittedName>
        <fullName evidence="12">DNA/pantothenate metabolism flavoprotein C-terminal domain-containing protein</fullName>
    </submittedName>
</protein>
<evidence type="ECO:0000259" key="10">
    <source>
        <dbReference type="Pfam" id="PF04127"/>
    </source>
</evidence>
<evidence type="ECO:0000256" key="7">
    <source>
        <dbReference type="PROSITE-ProRule" id="PRU00023"/>
    </source>
</evidence>
<dbReference type="InterPro" id="IPR051226">
    <property type="entry name" value="PP1_Regulatory_Subunit"/>
</dbReference>
<evidence type="ECO:0000256" key="5">
    <source>
        <dbReference type="ARBA" id="ARBA00023054"/>
    </source>
</evidence>
<feature type="repeat" description="ANK" evidence="7">
    <location>
        <begin position="95"/>
        <end position="127"/>
    </location>
</feature>
<feature type="compositionally biased region" description="Basic and acidic residues" evidence="9">
    <location>
        <begin position="871"/>
        <end position="889"/>
    </location>
</feature>
<evidence type="ECO:0000313" key="12">
    <source>
        <dbReference type="WBParaSite" id="scaffold7468_cov213.g12073"/>
    </source>
</evidence>
<feature type="region of interest" description="Disordered" evidence="9">
    <location>
        <begin position="869"/>
        <end position="889"/>
    </location>
</feature>
<feature type="compositionally biased region" description="Polar residues" evidence="9">
    <location>
        <begin position="444"/>
        <end position="453"/>
    </location>
</feature>
<dbReference type="GO" id="GO:0003824">
    <property type="term" value="F:catalytic activity"/>
    <property type="evidence" value="ECO:0007669"/>
    <property type="project" value="UniProtKB-ARBA"/>
</dbReference>
<feature type="region of interest" description="Disordered" evidence="9">
    <location>
        <begin position="311"/>
        <end position="453"/>
    </location>
</feature>
<reference evidence="12" key="1">
    <citation type="submission" date="2022-11" db="UniProtKB">
        <authorList>
            <consortium name="WormBaseParasite"/>
        </authorList>
    </citation>
    <scope>IDENTIFICATION</scope>
</reference>
<dbReference type="GO" id="GO:0006355">
    <property type="term" value="P:regulation of DNA-templated transcription"/>
    <property type="evidence" value="ECO:0007669"/>
    <property type="project" value="InterPro"/>
</dbReference>
<dbReference type="InterPro" id="IPR002110">
    <property type="entry name" value="Ankyrin_rpt"/>
</dbReference>